<gene>
    <name evidence="2" type="ORF">JOE21_003477</name>
</gene>
<feature type="domain" description="Methyltransferase type 12" evidence="1">
    <location>
        <begin position="52"/>
        <end position="152"/>
    </location>
</feature>
<sequence>MNWNKYYRIKLTDQDVINGRHRKVVGGRWKELGKLQWKFMVDQGLQPGHMLLDVGCGSLRGGLHFIRYLNEGHYCGMDLNRSLIKAGKTEVANSGLLKKRPRLLTEDQFRFDRFNQKFDWALAVSVFTHLPINVIQRCLINIERSLKKRGKFYATFFESGDRFNLDPIPRWNKIVTHFDQDPYHYHVSVFKHMIEGLDLRFTYIGDWGHPRNQKMICFEKRK</sequence>
<dbReference type="EMBL" id="JAVDQG010000009">
    <property type="protein sequence ID" value="MDR6227462.1"/>
    <property type="molecule type" value="Genomic_DNA"/>
</dbReference>
<accession>A0ABU1IRN9</accession>
<proteinExistence type="predicted"/>
<dbReference type="PANTHER" id="PTHR37886">
    <property type="entry name" value="S-ADENOSYL-L-METHIONINE-DEPENDENT METHYLTRANSFERASES SUPERFAMILY PROTEIN"/>
    <property type="match status" value="1"/>
</dbReference>
<dbReference type="CDD" id="cd02440">
    <property type="entry name" value="AdoMet_MTases"/>
    <property type="match status" value="1"/>
</dbReference>
<dbReference type="RefSeq" id="WP_309868509.1">
    <property type="nucleotide sequence ID" value="NZ_JAVDQG010000009.1"/>
</dbReference>
<dbReference type="Pfam" id="PF08242">
    <property type="entry name" value="Methyltransf_12"/>
    <property type="match status" value="1"/>
</dbReference>
<keyword evidence="3" id="KW-1185">Reference proteome</keyword>
<organism evidence="2 3">
    <name type="scientific">Desmospora profundinema</name>
    <dbReference type="NCBI Taxonomy" id="1571184"/>
    <lineage>
        <taxon>Bacteria</taxon>
        <taxon>Bacillati</taxon>
        <taxon>Bacillota</taxon>
        <taxon>Bacilli</taxon>
        <taxon>Bacillales</taxon>
        <taxon>Thermoactinomycetaceae</taxon>
        <taxon>Desmospora</taxon>
    </lineage>
</organism>
<evidence type="ECO:0000313" key="2">
    <source>
        <dbReference type="EMBL" id="MDR6227462.1"/>
    </source>
</evidence>
<comment type="caution">
    <text evidence="2">The sequence shown here is derived from an EMBL/GenBank/DDBJ whole genome shotgun (WGS) entry which is preliminary data.</text>
</comment>
<dbReference type="SUPFAM" id="SSF53335">
    <property type="entry name" value="S-adenosyl-L-methionine-dependent methyltransferases"/>
    <property type="match status" value="1"/>
</dbReference>
<evidence type="ECO:0000259" key="1">
    <source>
        <dbReference type="Pfam" id="PF08242"/>
    </source>
</evidence>
<dbReference type="PANTHER" id="PTHR37886:SF1">
    <property type="entry name" value="S-ADENOSYL-L-METHIONINE-DEPENDENT METHYLTRANSFERASES SUPERFAMILY PROTEIN"/>
    <property type="match status" value="1"/>
</dbReference>
<dbReference type="Gene3D" id="3.40.50.150">
    <property type="entry name" value="Vaccinia Virus protein VP39"/>
    <property type="match status" value="1"/>
</dbReference>
<name>A0ABU1IRN9_9BACL</name>
<dbReference type="Proteomes" id="UP001185012">
    <property type="component" value="Unassembled WGS sequence"/>
</dbReference>
<dbReference type="InterPro" id="IPR013217">
    <property type="entry name" value="Methyltransf_12"/>
</dbReference>
<dbReference type="InterPro" id="IPR029063">
    <property type="entry name" value="SAM-dependent_MTases_sf"/>
</dbReference>
<reference evidence="2 3" key="1">
    <citation type="submission" date="2023-07" db="EMBL/GenBank/DDBJ databases">
        <title>Genomic Encyclopedia of Type Strains, Phase IV (KMG-IV): sequencing the most valuable type-strain genomes for metagenomic binning, comparative biology and taxonomic classification.</title>
        <authorList>
            <person name="Goeker M."/>
        </authorList>
    </citation>
    <scope>NUCLEOTIDE SEQUENCE [LARGE SCALE GENOMIC DNA]</scope>
    <source>
        <strain evidence="2 3">DSM 45903</strain>
    </source>
</reference>
<evidence type="ECO:0000313" key="3">
    <source>
        <dbReference type="Proteomes" id="UP001185012"/>
    </source>
</evidence>
<protein>
    <submittedName>
        <fullName evidence="2">Cyclopropane fatty-acyl-phospholipid synthase-like methyltransferase</fullName>
    </submittedName>
</protein>